<dbReference type="OrthoDB" id="406280at2759"/>
<dbReference type="AlphaFoldDB" id="A0A812YBW0"/>
<reference evidence="6" key="1">
    <citation type="submission" date="2021-02" db="EMBL/GenBank/DDBJ databases">
        <authorList>
            <person name="Dougan E. K."/>
            <person name="Rhodes N."/>
            <person name="Thang M."/>
            <person name="Chan C."/>
        </authorList>
    </citation>
    <scope>NUCLEOTIDE SEQUENCE</scope>
</reference>
<feature type="domain" description="Amine oxidase" evidence="5">
    <location>
        <begin position="42"/>
        <end position="504"/>
    </location>
</feature>
<comment type="similarity">
    <text evidence="4">Belongs to the flavin monoamine oxidase family.</text>
</comment>
<name>A0A812YBW0_9DINO</name>
<evidence type="ECO:0000313" key="7">
    <source>
        <dbReference type="Proteomes" id="UP000601435"/>
    </source>
</evidence>
<feature type="binding site" evidence="3">
    <location>
        <position position="270"/>
    </location>
    <ligand>
        <name>FAD</name>
        <dbReference type="ChEBI" id="CHEBI:57692"/>
    </ligand>
</feature>
<dbReference type="PRINTS" id="PR00757">
    <property type="entry name" value="AMINEOXDASEF"/>
</dbReference>
<dbReference type="PANTHER" id="PTHR10742:SF410">
    <property type="entry name" value="LYSINE-SPECIFIC HISTONE DEMETHYLASE 2"/>
    <property type="match status" value="1"/>
</dbReference>
<comment type="cofactor">
    <cofactor evidence="1 4">
        <name>FAD</name>
        <dbReference type="ChEBI" id="CHEBI:57692"/>
    </cofactor>
</comment>
<evidence type="ECO:0000256" key="2">
    <source>
        <dbReference type="ARBA" id="ARBA00023002"/>
    </source>
</evidence>
<comment type="caution">
    <text evidence="6">The sequence shown here is derived from an EMBL/GenBank/DDBJ whole genome shotgun (WGS) entry which is preliminary data.</text>
</comment>
<keyword evidence="7" id="KW-1185">Reference proteome</keyword>
<dbReference type="EC" id="1.4.3.-" evidence="4"/>
<evidence type="ECO:0000256" key="1">
    <source>
        <dbReference type="ARBA" id="ARBA00001974"/>
    </source>
</evidence>
<dbReference type="SUPFAM" id="SSF51905">
    <property type="entry name" value="FAD/NAD(P)-binding domain"/>
    <property type="match status" value="1"/>
</dbReference>
<dbReference type="Gene3D" id="3.50.50.60">
    <property type="entry name" value="FAD/NAD(P)-binding domain"/>
    <property type="match status" value="1"/>
</dbReference>
<dbReference type="PANTHER" id="PTHR10742">
    <property type="entry name" value="FLAVIN MONOAMINE OXIDASE"/>
    <property type="match status" value="1"/>
</dbReference>
<dbReference type="Pfam" id="PF01593">
    <property type="entry name" value="Amino_oxidase"/>
    <property type="match status" value="1"/>
</dbReference>
<dbReference type="InterPro" id="IPR002937">
    <property type="entry name" value="Amino_oxidase"/>
</dbReference>
<evidence type="ECO:0000256" key="4">
    <source>
        <dbReference type="RuleBase" id="RU362067"/>
    </source>
</evidence>
<feature type="binding site" evidence="3">
    <location>
        <position position="395"/>
    </location>
    <ligand>
        <name>substrate</name>
    </ligand>
</feature>
<dbReference type="Proteomes" id="UP000601435">
    <property type="component" value="Unassembled WGS sequence"/>
</dbReference>
<protein>
    <recommendedName>
        <fullName evidence="4">Amine oxidase</fullName>
        <ecNumber evidence="4">1.4.3.-</ecNumber>
    </recommendedName>
</protein>
<keyword evidence="4" id="KW-0285">Flavoprotein</keyword>
<evidence type="ECO:0000313" key="6">
    <source>
        <dbReference type="EMBL" id="CAE7773622.1"/>
    </source>
</evidence>
<dbReference type="SUPFAM" id="SSF54373">
    <property type="entry name" value="FAD-linked reductases, C-terminal domain"/>
    <property type="match status" value="1"/>
</dbReference>
<sequence length="516" mass="56363">MLVSPYRSINVAPLPVRSSLSRMALRGTSRAKRVVVIGAGTAGLTVASCLKSPGRKQPQAPQQDIEVTVVEARGRLGGRICTEHFADGSAVDLGAAWVHGACRSNPIMAIVKASGAKLVETDWENDIHFEAVGTETEPHQSKQMDEVELKRSYKHFEALWQLFRMKQSADRREAKKGPIVDQSLMTTLRGLKSKAFRGIDELDKRSQLLLLSAISGETEHDYAATPDELSSTWWDIDDEFDGGHALWKAGYQQLIEHLAEGITVVLDAQVERIEWFAADAGDGPACAVSLRDGRRLEADFCVCTLPLGVLQRDQAALFRPPLPEAKLQALGRLGVGILEKVALRFERCFWESKDVKPHCIYRTPTSESRTLPAACEAPYWVSLRPVTGSNVLVAYFVTGAGRVMARLPEEEAVSRVLALLKSMFSPVEVDAANLLEAKKTAWAEDEWSCGGYSFLAVGATAQDRHALAEPVGPLHFAGEATHDRYPATVHGALLSGRRAASEILAKLSSEAKGYPK</sequence>
<keyword evidence="4" id="KW-0274">FAD</keyword>
<gene>
    <name evidence="6" type="primary">FLD</name>
    <name evidence="6" type="ORF">SNEC2469_LOCUS22621</name>
</gene>
<dbReference type="EMBL" id="CAJNJA010041276">
    <property type="protein sequence ID" value="CAE7773622.1"/>
    <property type="molecule type" value="Genomic_DNA"/>
</dbReference>
<dbReference type="InterPro" id="IPR001613">
    <property type="entry name" value="Flavin_amine_oxidase"/>
</dbReference>
<dbReference type="GO" id="GO:0016491">
    <property type="term" value="F:oxidoreductase activity"/>
    <property type="evidence" value="ECO:0007669"/>
    <property type="project" value="UniProtKB-KW"/>
</dbReference>
<evidence type="ECO:0000256" key="3">
    <source>
        <dbReference type="PIRSR" id="PIRSR601613-1"/>
    </source>
</evidence>
<feature type="binding site" evidence="3">
    <location>
        <begin position="71"/>
        <end position="72"/>
    </location>
    <ligand>
        <name>FAD</name>
        <dbReference type="ChEBI" id="CHEBI:57692"/>
    </ligand>
</feature>
<dbReference type="Gene3D" id="3.90.660.10">
    <property type="match status" value="1"/>
</dbReference>
<accession>A0A812YBW0</accession>
<evidence type="ECO:0000259" key="5">
    <source>
        <dbReference type="Pfam" id="PF01593"/>
    </source>
</evidence>
<keyword evidence="2 4" id="KW-0560">Oxidoreductase</keyword>
<dbReference type="InterPro" id="IPR036188">
    <property type="entry name" value="FAD/NAD-bd_sf"/>
</dbReference>
<dbReference type="InterPro" id="IPR050281">
    <property type="entry name" value="Flavin_monoamine_oxidase"/>
</dbReference>
<organism evidence="6 7">
    <name type="scientific">Symbiodinium necroappetens</name>
    <dbReference type="NCBI Taxonomy" id="1628268"/>
    <lineage>
        <taxon>Eukaryota</taxon>
        <taxon>Sar</taxon>
        <taxon>Alveolata</taxon>
        <taxon>Dinophyceae</taxon>
        <taxon>Suessiales</taxon>
        <taxon>Symbiodiniaceae</taxon>
        <taxon>Symbiodinium</taxon>
    </lineage>
</organism>
<proteinExistence type="inferred from homology"/>